<keyword evidence="2 4" id="KW-0732">Signal</keyword>
<evidence type="ECO:0008006" key="9">
    <source>
        <dbReference type="Google" id="ProtNLM"/>
    </source>
</evidence>
<dbReference type="PANTHER" id="PTHR47988">
    <property type="entry name" value="SOMATIC EMBRYOGENESIS RECEPTOR KINASE 1"/>
    <property type="match status" value="1"/>
</dbReference>
<evidence type="ECO:0000256" key="4">
    <source>
        <dbReference type="SAM" id="SignalP"/>
    </source>
</evidence>
<dbReference type="SUPFAM" id="SSF52058">
    <property type="entry name" value="L domain-like"/>
    <property type="match status" value="1"/>
</dbReference>
<dbReference type="InterPro" id="IPR055414">
    <property type="entry name" value="LRR_R13L4/SHOC2-like"/>
</dbReference>
<dbReference type="Gene3D" id="3.80.10.10">
    <property type="entry name" value="Ribonuclease Inhibitor"/>
    <property type="match status" value="1"/>
</dbReference>
<organism evidence="7 8">
    <name type="scientific">Citrullus colocynthis</name>
    <name type="common">colocynth</name>
    <dbReference type="NCBI Taxonomy" id="252529"/>
    <lineage>
        <taxon>Eukaryota</taxon>
        <taxon>Viridiplantae</taxon>
        <taxon>Streptophyta</taxon>
        <taxon>Embryophyta</taxon>
        <taxon>Tracheophyta</taxon>
        <taxon>Spermatophyta</taxon>
        <taxon>Magnoliopsida</taxon>
        <taxon>eudicotyledons</taxon>
        <taxon>Gunneridae</taxon>
        <taxon>Pentapetalae</taxon>
        <taxon>rosids</taxon>
        <taxon>fabids</taxon>
        <taxon>Cucurbitales</taxon>
        <taxon>Cucurbitaceae</taxon>
        <taxon>Benincaseae</taxon>
        <taxon>Citrullus</taxon>
    </lineage>
</organism>
<accession>A0ABP0YXG2</accession>
<dbReference type="Pfam" id="PF23598">
    <property type="entry name" value="LRR_14"/>
    <property type="match status" value="1"/>
</dbReference>
<keyword evidence="1" id="KW-0433">Leucine-rich repeat</keyword>
<evidence type="ECO:0000259" key="6">
    <source>
        <dbReference type="Pfam" id="PF23598"/>
    </source>
</evidence>
<evidence type="ECO:0000313" key="7">
    <source>
        <dbReference type="EMBL" id="CAK9324265.1"/>
    </source>
</evidence>
<name>A0ABP0YXG2_9ROSI</name>
<proteinExistence type="predicted"/>
<feature type="signal peptide" evidence="4">
    <location>
        <begin position="1"/>
        <end position="26"/>
    </location>
</feature>
<evidence type="ECO:0000313" key="8">
    <source>
        <dbReference type="Proteomes" id="UP001642487"/>
    </source>
</evidence>
<keyword evidence="3" id="KW-0677">Repeat</keyword>
<dbReference type="Proteomes" id="UP001642487">
    <property type="component" value="Chromosome 6"/>
</dbReference>
<evidence type="ECO:0000256" key="2">
    <source>
        <dbReference type="ARBA" id="ARBA00022729"/>
    </source>
</evidence>
<evidence type="ECO:0000256" key="3">
    <source>
        <dbReference type="ARBA" id="ARBA00022737"/>
    </source>
</evidence>
<feature type="domain" description="Disease resistance R13L4/SHOC-2-like LRR" evidence="6">
    <location>
        <begin position="85"/>
        <end position="173"/>
    </location>
</feature>
<feature type="domain" description="Leucine-rich repeat-containing N-terminal plant-type" evidence="5">
    <location>
        <begin position="29"/>
        <end position="66"/>
    </location>
</feature>
<dbReference type="EMBL" id="OZ021740">
    <property type="protein sequence ID" value="CAK9324265.1"/>
    <property type="molecule type" value="Genomic_DNA"/>
</dbReference>
<evidence type="ECO:0000256" key="1">
    <source>
        <dbReference type="ARBA" id="ARBA00022614"/>
    </source>
</evidence>
<reference evidence="7 8" key="1">
    <citation type="submission" date="2024-03" db="EMBL/GenBank/DDBJ databases">
        <authorList>
            <person name="Gkanogiannis A."/>
            <person name="Becerra Lopez-Lavalle L."/>
        </authorList>
    </citation>
    <scope>NUCLEOTIDE SEQUENCE [LARGE SCALE GENOMIC DNA]</scope>
</reference>
<feature type="chain" id="PRO_5046846625" description="Leucine-rich repeat-containing N-terminal plant-type domain-containing protein" evidence="4">
    <location>
        <begin position="27"/>
        <end position="241"/>
    </location>
</feature>
<dbReference type="InterPro" id="IPR032675">
    <property type="entry name" value="LRR_dom_sf"/>
</dbReference>
<dbReference type="InterPro" id="IPR013210">
    <property type="entry name" value="LRR_N_plant-typ"/>
</dbReference>
<sequence length="241" mass="26489">MKKRLNGGLVLLWFIFMGQFYTNASATVEATALHIFRLNLEDPNNVLQSWDPTLVNPCTWFHVTCNNENNIIRVDLGNAGLSGKLVPQLGQLKSLQYLELYGNNISGEIPDELGNLENLVSLDLYLNGLTGPIPDTFGKLTQLRFLRLNDNKLSGLIPISLTNISTLQVLDLSNNLLSGKVPNNGSFSLFTPISFANNLDLCGLVTGKPCPGDPPFSPPPPFVPQSTFSSHGIIWLERLLK</sequence>
<gene>
    <name evidence="7" type="ORF">CITCOLO1_LOCUS16497</name>
</gene>
<dbReference type="Pfam" id="PF08263">
    <property type="entry name" value="LRRNT_2"/>
    <property type="match status" value="1"/>
</dbReference>
<evidence type="ECO:0000259" key="5">
    <source>
        <dbReference type="Pfam" id="PF08263"/>
    </source>
</evidence>
<protein>
    <recommendedName>
        <fullName evidence="9">Leucine-rich repeat-containing N-terminal plant-type domain-containing protein</fullName>
    </recommendedName>
</protein>
<keyword evidence="8" id="KW-1185">Reference proteome</keyword>